<accession>A0A1Q1PPB5</accession>
<dbReference type="EMBL" id="KX781281">
    <property type="protein sequence ID" value="AQM73655.1"/>
    <property type="molecule type" value="Genomic_DNA"/>
</dbReference>
<keyword evidence="7 16" id="KW-0863">Zinc-finger</keyword>
<evidence type="ECO:0000256" key="8">
    <source>
        <dbReference type="ARBA" id="ARBA00022833"/>
    </source>
</evidence>
<evidence type="ECO:0000256" key="7">
    <source>
        <dbReference type="ARBA" id="ARBA00022771"/>
    </source>
</evidence>
<dbReference type="InterPro" id="IPR038575">
    <property type="entry name" value="E6_sf"/>
</dbReference>
<comment type="caution">
    <text evidence="16">Lacks conserved residue(s) required for the propagation of feature annotation.</text>
</comment>
<evidence type="ECO:0000256" key="3">
    <source>
        <dbReference type="ARBA" id="ARBA00022562"/>
    </source>
</evidence>
<evidence type="ECO:0000256" key="1">
    <source>
        <dbReference type="ARBA" id="ARBA00006346"/>
    </source>
</evidence>
<gene>
    <name evidence="16" type="primary">E6</name>
</gene>
<feature type="zinc finger region" evidence="16">
    <location>
        <begin position="98"/>
        <end position="134"/>
    </location>
</feature>
<evidence type="ECO:0000256" key="13">
    <source>
        <dbReference type="ARBA" id="ARBA00023200"/>
    </source>
</evidence>
<evidence type="ECO:0000313" key="19">
    <source>
        <dbReference type="EMBL" id="AYA94225.1"/>
    </source>
</evidence>
<dbReference type="GO" id="GO:0052170">
    <property type="term" value="P:symbiont-mediated suppression of host innate immune response"/>
    <property type="evidence" value="ECO:0007669"/>
    <property type="project" value="UniProtKB-KW"/>
</dbReference>
<dbReference type="GO" id="GO:0039648">
    <property type="term" value="P:symbiont-mediated perturbation of host ubiquitin-like protein modification"/>
    <property type="evidence" value="ECO:0007669"/>
    <property type="project" value="UniProtKB-UniRule"/>
</dbReference>
<dbReference type="Gene3D" id="3.30.240.40">
    <property type="entry name" value="E6 early regulatory protein"/>
    <property type="match status" value="2"/>
</dbReference>
<dbReference type="GO" id="GO:0008270">
    <property type="term" value="F:zinc ion binding"/>
    <property type="evidence" value="ECO:0007669"/>
    <property type="project" value="UniProtKB-KW"/>
</dbReference>
<evidence type="ECO:0000256" key="11">
    <source>
        <dbReference type="ARBA" id="ARBA00023159"/>
    </source>
</evidence>
<evidence type="ECO:0000256" key="5">
    <source>
        <dbReference type="ARBA" id="ARBA00022632"/>
    </source>
</evidence>
<keyword evidence="3 16" id="KW-1048">Host nucleus</keyword>
<dbReference type="GO" id="GO:0039502">
    <property type="term" value="P:symbiont-mediated suppression of host type I interferon-mediated signaling pathway"/>
    <property type="evidence" value="ECO:0007669"/>
    <property type="project" value="UniProtKB-UniRule"/>
</dbReference>
<organism evidence="18">
    <name type="scientific">Human papillomavirus</name>
    <dbReference type="NCBI Taxonomy" id="10566"/>
    <lineage>
        <taxon>Viruses</taxon>
        <taxon>Monodnaviria</taxon>
        <taxon>Shotokuvirae</taxon>
        <taxon>Cossaviricota</taxon>
        <taxon>Papovaviricetes</taxon>
        <taxon>Zurhausenvirales</taxon>
        <taxon>Papillomaviridae</taxon>
    </lineage>
</organism>
<evidence type="ECO:0000256" key="12">
    <source>
        <dbReference type="ARBA" id="ARBA00023163"/>
    </source>
</evidence>
<keyword evidence="12 16" id="KW-0804">Transcription</keyword>
<dbReference type="HAMAP" id="MF_04006">
    <property type="entry name" value="HPV_E6"/>
    <property type="match status" value="1"/>
</dbReference>
<dbReference type="Pfam" id="PF00518">
    <property type="entry name" value="E6"/>
    <property type="match status" value="1"/>
</dbReference>
<comment type="function">
    <text evidence="16">Plays a major role in the induction and maintenance of cellular transformation. E6 associates with host UBE3A/E6-AP ubiquitin-protein ligase and modulates its activity. Protects host keratinocytes from apoptosis by mediating the degradation of host BAK1. May also inhibit host immune response.</text>
</comment>
<evidence type="ECO:0000256" key="4">
    <source>
        <dbReference type="ARBA" id="ARBA00022581"/>
    </source>
</evidence>
<keyword evidence="11 16" id="KW-0010">Activator</keyword>
<keyword evidence="15 16" id="KW-1119">Modulation of host cell apoptosis by virus</keyword>
<keyword evidence="4 16" id="KW-0945">Host-virus interaction</keyword>
<evidence type="ECO:0000313" key="18">
    <source>
        <dbReference type="EMBL" id="AQM73655.1"/>
    </source>
</evidence>
<keyword evidence="6 16" id="KW-0479">Metal-binding</keyword>
<feature type="zinc finger region" evidence="16">
    <location>
        <begin position="25"/>
        <end position="61"/>
    </location>
</feature>
<keyword evidence="10 16" id="KW-0238">DNA-binding</keyword>
<evidence type="ECO:0000256" key="2">
    <source>
        <dbReference type="ARBA" id="ARBA00022518"/>
    </source>
</evidence>
<keyword evidence="8 16" id="KW-0862">Zinc</keyword>
<evidence type="ECO:0000256" key="6">
    <source>
        <dbReference type="ARBA" id="ARBA00022723"/>
    </source>
</evidence>
<dbReference type="GO" id="GO:0006355">
    <property type="term" value="P:regulation of DNA-templated transcription"/>
    <property type="evidence" value="ECO:0007669"/>
    <property type="project" value="UniProtKB-UniRule"/>
</dbReference>
<evidence type="ECO:0000256" key="15">
    <source>
        <dbReference type="ARBA" id="ARBA00023323"/>
    </source>
</evidence>
<reference evidence="18" key="1">
    <citation type="journal article" date="2016" name="J. Am. Acad. Dermatol.">
        <title>Human polyomavirus 6 and 7 are associated with pruritic and dyskeratotic dermatoses.</title>
        <authorList>
            <person name="Nguyen K.D."/>
            <person name="Lee E.E."/>
            <person name="Yue Y."/>
            <person name="Stork J."/>
            <person name="Pock L."/>
            <person name="North J.P."/>
            <person name="Vandergriff T."/>
            <person name="Cockerell C."/>
            <person name="Hosler G.A."/>
            <person name="Pastrana D.V."/>
            <person name="Buck C.B."/>
            <person name="Wang R.C."/>
        </authorList>
    </citation>
    <scope>NUCLEOTIDE SEQUENCE</scope>
    <source>
        <strain evidence="18">Dysk2</strain>
    </source>
</reference>
<name>A0A1Q1PPB5_9PAPI</name>
<proteinExistence type="inferred from homology"/>
<comment type="similarity">
    <text evidence="1 16 17">Belongs to the papillomaviridae E6 protein family.</text>
</comment>
<protein>
    <recommendedName>
        <fullName evidence="16 17">Protein E6</fullName>
    </recommendedName>
</protein>
<evidence type="ECO:0000256" key="16">
    <source>
        <dbReference type="HAMAP-Rule" id="MF_04006"/>
    </source>
</evidence>
<evidence type="ECO:0000256" key="17">
    <source>
        <dbReference type="RuleBase" id="RU363123"/>
    </source>
</evidence>
<evidence type="ECO:0000256" key="14">
    <source>
        <dbReference type="ARBA" id="ARBA00023280"/>
    </source>
</evidence>
<keyword evidence="2 16" id="KW-0244">Early protein</keyword>
<keyword evidence="9 16" id="KW-0805">Transcription regulation</keyword>
<dbReference type="GO" id="GO:0006351">
    <property type="term" value="P:DNA-templated transcription"/>
    <property type="evidence" value="ECO:0007669"/>
    <property type="project" value="UniProtKB-UniRule"/>
</dbReference>
<dbReference type="InterPro" id="IPR001334">
    <property type="entry name" value="E6"/>
</dbReference>
<keyword evidence="5 16" id="KW-1090">Inhibition of host innate immune response by virus</keyword>
<dbReference type="EMBL" id="MH777295">
    <property type="protein sequence ID" value="AYA94225.1"/>
    <property type="molecule type" value="Genomic_DNA"/>
</dbReference>
<sequence length="136" mass="15746">MEPPNCLYSLCELYGCSLETLEIRCLFCRCTLSYQDILSFAVKCLRVVIRDNSFYAACSTCLQLSAAYEHRTYCQCVASSAFVKYLCNDNYCDLNVRCISCMKRLDKVEVLECLENDEQFLLVRCIWRAKCRLCKG</sequence>
<reference evidence="19" key="2">
    <citation type="journal article" date="2018" name="Nat. Med.">
        <title>Expanded skin virome in DOCK8-deficient patients.</title>
        <authorList>
            <consortium name="NISC Comparative Sequencing Program"/>
            <person name="Tirosh O."/>
            <person name="Conlan S."/>
            <person name="Deming C."/>
            <person name="Lee-Lin S.Q."/>
            <person name="Huang X."/>
            <person name="Su H.C."/>
            <person name="Freeman A.F."/>
            <person name="Segre J.A."/>
            <person name="Kong H.H."/>
        </authorList>
    </citation>
    <scope>NUCLEOTIDE SEQUENCE</scope>
    <source>
        <strain evidence="19">HPV-mSK_153</strain>
    </source>
</reference>
<comment type="subunit">
    <text evidence="16">Forms homodimers. Interacts with ubiquitin-protein ligase UBE3A/E6-AP; this interaction stimulates UBE3A ubiquitin activity. Interacts with host BAK1.</text>
</comment>
<dbReference type="GO" id="GO:0052150">
    <property type="term" value="P:symbiont-mediated perturbation of host apoptosis"/>
    <property type="evidence" value="ECO:0007669"/>
    <property type="project" value="UniProtKB-KW"/>
</dbReference>
<keyword evidence="14 16" id="KW-0899">Viral immunoevasion</keyword>
<dbReference type="GO" id="GO:0030430">
    <property type="term" value="C:host cell cytoplasm"/>
    <property type="evidence" value="ECO:0007669"/>
    <property type="project" value="UniProtKB-SubCell"/>
</dbReference>
<dbReference type="GO" id="GO:0003677">
    <property type="term" value="F:DNA binding"/>
    <property type="evidence" value="ECO:0007669"/>
    <property type="project" value="UniProtKB-UniRule"/>
</dbReference>
<comment type="subcellular location">
    <subcellularLocation>
        <location evidence="16 17">Host cytoplasm</location>
    </subcellularLocation>
    <subcellularLocation>
        <location evidence="16 17">Host nucleus</location>
    </subcellularLocation>
</comment>
<keyword evidence="13 16" id="KW-1035">Host cytoplasm</keyword>
<dbReference type="SUPFAM" id="SSF161229">
    <property type="entry name" value="E6 C-terminal domain-like"/>
    <property type="match status" value="2"/>
</dbReference>
<dbReference type="GO" id="GO:0042025">
    <property type="term" value="C:host cell nucleus"/>
    <property type="evidence" value="ECO:0007669"/>
    <property type="project" value="UniProtKB-SubCell"/>
</dbReference>
<evidence type="ECO:0000256" key="10">
    <source>
        <dbReference type="ARBA" id="ARBA00023125"/>
    </source>
</evidence>
<evidence type="ECO:0000256" key="9">
    <source>
        <dbReference type="ARBA" id="ARBA00023015"/>
    </source>
</evidence>